<dbReference type="EMBL" id="LK933040">
    <property type="protein sequence ID" value="CDT26374.1"/>
    <property type="molecule type" value="Genomic_DNA"/>
</dbReference>
<keyword evidence="1" id="KW-0812">Transmembrane</keyword>
<dbReference type="AlphaFoldDB" id="A0A069ATK6"/>
<sequence length="63" mass="7553">MINDKYNCHMGYGINIYISFALYNCFIPIQLYLENIKKKKFKSRIIDILKNNHNNLDLNDINK</sequence>
<name>A0A069ATK6_CLODI</name>
<reference evidence="2" key="1">
    <citation type="submission" date="2014-07" db="EMBL/GenBank/DDBJ databases">
        <authorList>
            <person name="Monot Marc"/>
        </authorList>
    </citation>
    <scope>NUCLEOTIDE SEQUENCE</scope>
    <source>
        <strain evidence="2">7032989</strain>
    </source>
</reference>
<organism evidence="2">
    <name type="scientific">Clostridioides difficile</name>
    <name type="common">Peptoclostridium difficile</name>
    <dbReference type="NCBI Taxonomy" id="1496"/>
    <lineage>
        <taxon>Bacteria</taxon>
        <taxon>Bacillati</taxon>
        <taxon>Bacillota</taxon>
        <taxon>Clostridia</taxon>
        <taxon>Peptostreptococcales</taxon>
        <taxon>Peptostreptococcaceae</taxon>
        <taxon>Clostridioides</taxon>
    </lineage>
</organism>
<evidence type="ECO:0000256" key="1">
    <source>
        <dbReference type="SAM" id="Phobius"/>
    </source>
</evidence>
<feature type="transmembrane region" description="Helical" evidence="1">
    <location>
        <begin position="12"/>
        <end position="33"/>
    </location>
</feature>
<accession>A0A069ATK6</accession>
<protein>
    <submittedName>
        <fullName evidence="2">Uncharacterized protein</fullName>
    </submittedName>
</protein>
<evidence type="ECO:0000313" key="2">
    <source>
        <dbReference type="EMBL" id="CDT26374.1"/>
    </source>
</evidence>
<gene>
    <name evidence="2" type="ORF">BN1095_3710001</name>
</gene>
<keyword evidence="1" id="KW-1133">Transmembrane helix</keyword>
<keyword evidence="1" id="KW-0472">Membrane</keyword>
<proteinExistence type="predicted"/>